<evidence type="ECO:0000313" key="1">
    <source>
        <dbReference type="EMBL" id="PNF32255.1"/>
    </source>
</evidence>
<name>A0A2J7QUJ1_9NEOP</name>
<dbReference type="Proteomes" id="UP000235965">
    <property type="component" value="Unassembled WGS sequence"/>
</dbReference>
<organism evidence="1 2">
    <name type="scientific">Cryptotermes secundus</name>
    <dbReference type="NCBI Taxonomy" id="105785"/>
    <lineage>
        <taxon>Eukaryota</taxon>
        <taxon>Metazoa</taxon>
        <taxon>Ecdysozoa</taxon>
        <taxon>Arthropoda</taxon>
        <taxon>Hexapoda</taxon>
        <taxon>Insecta</taxon>
        <taxon>Pterygota</taxon>
        <taxon>Neoptera</taxon>
        <taxon>Polyneoptera</taxon>
        <taxon>Dictyoptera</taxon>
        <taxon>Blattodea</taxon>
        <taxon>Blattoidea</taxon>
        <taxon>Termitoidae</taxon>
        <taxon>Kalotermitidae</taxon>
        <taxon>Cryptotermitinae</taxon>
        <taxon>Cryptotermes</taxon>
    </lineage>
</organism>
<sequence length="85" mass="9389">MEASGQLHVLAGVPLGNNPGTHWTGDWVGSKASVDIVKTRKISSQSRIKSWFSSHPASSRTIILTKLSPRTNNEYVYKCHEKVPN</sequence>
<comment type="caution">
    <text evidence="1">The sequence shown here is derived from an EMBL/GenBank/DDBJ whole genome shotgun (WGS) entry which is preliminary data.</text>
</comment>
<proteinExistence type="predicted"/>
<gene>
    <name evidence="1" type="ORF">B7P43_G17689</name>
</gene>
<reference evidence="1 2" key="1">
    <citation type="submission" date="2017-12" db="EMBL/GenBank/DDBJ databases">
        <title>Hemimetabolous genomes reveal molecular basis of termite eusociality.</title>
        <authorList>
            <person name="Harrison M.C."/>
            <person name="Jongepier E."/>
            <person name="Robertson H.M."/>
            <person name="Arning N."/>
            <person name="Bitard-Feildel T."/>
            <person name="Chao H."/>
            <person name="Childers C.P."/>
            <person name="Dinh H."/>
            <person name="Doddapaneni H."/>
            <person name="Dugan S."/>
            <person name="Gowin J."/>
            <person name="Greiner C."/>
            <person name="Han Y."/>
            <person name="Hu H."/>
            <person name="Hughes D.S.T."/>
            <person name="Huylmans A.-K."/>
            <person name="Kemena C."/>
            <person name="Kremer L.P.M."/>
            <person name="Lee S.L."/>
            <person name="Lopez-Ezquerra A."/>
            <person name="Mallet L."/>
            <person name="Monroy-Kuhn J.M."/>
            <person name="Moser A."/>
            <person name="Murali S.C."/>
            <person name="Muzny D.M."/>
            <person name="Otani S."/>
            <person name="Piulachs M.-D."/>
            <person name="Poelchau M."/>
            <person name="Qu J."/>
            <person name="Schaub F."/>
            <person name="Wada-Katsumata A."/>
            <person name="Worley K.C."/>
            <person name="Xie Q."/>
            <person name="Ylla G."/>
            <person name="Poulsen M."/>
            <person name="Gibbs R.A."/>
            <person name="Schal C."/>
            <person name="Richards S."/>
            <person name="Belles X."/>
            <person name="Korb J."/>
            <person name="Bornberg-Bauer E."/>
        </authorList>
    </citation>
    <scope>NUCLEOTIDE SEQUENCE [LARGE SCALE GENOMIC DNA]</scope>
    <source>
        <tissue evidence="1">Whole body</tissue>
    </source>
</reference>
<accession>A0A2J7QUJ1</accession>
<dbReference type="InParanoid" id="A0A2J7QUJ1"/>
<dbReference type="AlphaFoldDB" id="A0A2J7QUJ1"/>
<dbReference type="EMBL" id="NEVH01010552">
    <property type="protein sequence ID" value="PNF32255.1"/>
    <property type="molecule type" value="Genomic_DNA"/>
</dbReference>
<keyword evidence="2" id="KW-1185">Reference proteome</keyword>
<protein>
    <submittedName>
        <fullName evidence="1">Uncharacterized protein</fullName>
    </submittedName>
</protein>
<evidence type="ECO:0000313" key="2">
    <source>
        <dbReference type="Proteomes" id="UP000235965"/>
    </source>
</evidence>